<evidence type="ECO:0000256" key="2">
    <source>
        <dbReference type="ARBA" id="ARBA00022723"/>
    </source>
</evidence>
<comment type="cofactor">
    <cofactor evidence="1">
        <name>a divalent metal cation</name>
        <dbReference type="ChEBI" id="CHEBI:60240"/>
    </cofactor>
</comment>
<feature type="domain" description="DDE Tnp4" evidence="3">
    <location>
        <begin position="1"/>
        <end position="68"/>
    </location>
</feature>
<proteinExistence type="predicted"/>
<keyword evidence="2" id="KW-0479">Metal-binding</keyword>
<dbReference type="Pfam" id="PF13359">
    <property type="entry name" value="DDE_Tnp_4"/>
    <property type="match status" value="1"/>
</dbReference>
<accession>A0AAW2MTJ1</accession>
<dbReference type="EMBL" id="JACGWK010000009">
    <property type="protein sequence ID" value="KAL0333747.1"/>
    <property type="molecule type" value="Genomic_DNA"/>
</dbReference>
<sequence>MTDDQVLEKSALSQRANRGALRDAWVVGNSGYSLMDWVLVPYTHQNLTWTQHAFNGKVEEVQSVCEGVVYPVESSVELPAEENRD</sequence>
<comment type="caution">
    <text evidence="4">The sequence shown here is derived from an EMBL/GenBank/DDBJ whole genome shotgun (WGS) entry which is preliminary data.</text>
</comment>
<dbReference type="GO" id="GO:0046872">
    <property type="term" value="F:metal ion binding"/>
    <property type="evidence" value="ECO:0007669"/>
    <property type="project" value="UniProtKB-KW"/>
</dbReference>
<evidence type="ECO:0000256" key="1">
    <source>
        <dbReference type="ARBA" id="ARBA00001968"/>
    </source>
</evidence>
<evidence type="ECO:0000313" key="4">
    <source>
        <dbReference type="EMBL" id="KAL0333747.1"/>
    </source>
</evidence>
<name>A0AAW2MTJ1_9LAMI</name>
<protein>
    <recommendedName>
        <fullName evidence="3">DDE Tnp4 domain-containing protein</fullName>
    </recommendedName>
</protein>
<organism evidence="4">
    <name type="scientific">Sesamum angustifolium</name>
    <dbReference type="NCBI Taxonomy" id="2727405"/>
    <lineage>
        <taxon>Eukaryota</taxon>
        <taxon>Viridiplantae</taxon>
        <taxon>Streptophyta</taxon>
        <taxon>Embryophyta</taxon>
        <taxon>Tracheophyta</taxon>
        <taxon>Spermatophyta</taxon>
        <taxon>Magnoliopsida</taxon>
        <taxon>eudicotyledons</taxon>
        <taxon>Gunneridae</taxon>
        <taxon>Pentapetalae</taxon>
        <taxon>asterids</taxon>
        <taxon>lamiids</taxon>
        <taxon>Lamiales</taxon>
        <taxon>Pedaliaceae</taxon>
        <taxon>Sesamum</taxon>
    </lineage>
</organism>
<gene>
    <name evidence="4" type="ORF">Sangu_1530900</name>
</gene>
<evidence type="ECO:0000259" key="3">
    <source>
        <dbReference type="Pfam" id="PF13359"/>
    </source>
</evidence>
<reference evidence="4" key="1">
    <citation type="submission" date="2020-06" db="EMBL/GenBank/DDBJ databases">
        <authorList>
            <person name="Li T."/>
            <person name="Hu X."/>
            <person name="Zhang T."/>
            <person name="Song X."/>
            <person name="Zhang H."/>
            <person name="Dai N."/>
            <person name="Sheng W."/>
            <person name="Hou X."/>
            <person name="Wei L."/>
        </authorList>
    </citation>
    <scope>NUCLEOTIDE SEQUENCE</scope>
    <source>
        <strain evidence="4">G01</strain>
        <tissue evidence="4">Leaf</tissue>
    </source>
</reference>
<dbReference type="AlphaFoldDB" id="A0AAW2MTJ1"/>
<reference evidence="4" key="2">
    <citation type="journal article" date="2024" name="Plant">
        <title>Genomic evolution and insights into agronomic trait innovations of Sesamum species.</title>
        <authorList>
            <person name="Miao H."/>
            <person name="Wang L."/>
            <person name="Qu L."/>
            <person name="Liu H."/>
            <person name="Sun Y."/>
            <person name="Le M."/>
            <person name="Wang Q."/>
            <person name="Wei S."/>
            <person name="Zheng Y."/>
            <person name="Lin W."/>
            <person name="Duan Y."/>
            <person name="Cao H."/>
            <person name="Xiong S."/>
            <person name="Wang X."/>
            <person name="Wei L."/>
            <person name="Li C."/>
            <person name="Ma Q."/>
            <person name="Ju M."/>
            <person name="Zhao R."/>
            <person name="Li G."/>
            <person name="Mu C."/>
            <person name="Tian Q."/>
            <person name="Mei H."/>
            <person name="Zhang T."/>
            <person name="Gao T."/>
            <person name="Zhang H."/>
        </authorList>
    </citation>
    <scope>NUCLEOTIDE SEQUENCE</scope>
    <source>
        <strain evidence="4">G01</strain>
    </source>
</reference>
<dbReference type="InterPro" id="IPR027806">
    <property type="entry name" value="HARBI1_dom"/>
</dbReference>